<keyword evidence="9" id="KW-1185">Reference proteome</keyword>
<name>A0A2K1IP64_PHYPA</name>
<dbReference type="EMBL" id="ABEU02000022">
    <property type="protein sequence ID" value="PNR31057.1"/>
    <property type="molecule type" value="Genomic_DNA"/>
</dbReference>
<proteinExistence type="predicted"/>
<dbReference type="PANTHER" id="PTHR31391:SF157">
    <property type="entry name" value="B3 DOMAIN-CONTAINING PROTEIN REM16"/>
    <property type="match status" value="1"/>
</dbReference>
<dbReference type="Pfam" id="PF02362">
    <property type="entry name" value="B3"/>
    <property type="match status" value="1"/>
</dbReference>
<evidence type="ECO:0000256" key="3">
    <source>
        <dbReference type="ARBA" id="ARBA00023163"/>
    </source>
</evidence>
<feature type="region of interest" description="Disordered" evidence="5">
    <location>
        <begin position="533"/>
        <end position="556"/>
    </location>
</feature>
<evidence type="ECO:0000313" key="9">
    <source>
        <dbReference type="Proteomes" id="UP000006727"/>
    </source>
</evidence>
<dbReference type="CDD" id="cd10017">
    <property type="entry name" value="B3_DNA"/>
    <property type="match status" value="2"/>
</dbReference>
<accession>A0A2K1IP64</accession>
<dbReference type="Proteomes" id="UP000006727">
    <property type="component" value="Chromosome 22"/>
</dbReference>
<gene>
    <name evidence="7" type="ORF">PHYPA_027373</name>
</gene>
<evidence type="ECO:0000256" key="5">
    <source>
        <dbReference type="SAM" id="MobiDB-lite"/>
    </source>
</evidence>
<evidence type="ECO:0000313" key="7">
    <source>
        <dbReference type="EMBL" id="PNR31057.1"/>
    </source>
</evidence>
<evidence type="ECO:0000256" key="4">
    <source>
        <dbReference type="ARBA" id="ARBA00023242"/>
    </source>
</evidence>
<dbReference type="AlphaFoldDB" id="A0A2K1IP64"/>
<dbReference type="SUPFAM" id="SSF101936">
    <property type="entry name" value="DNA-binding pseudobarrel domain"/>
    <property type="match status" value="2"/>
</dbReference>
<dbReference type="InParanoid" id="A0A2K1IP64"/>
<dbReference type="PROSITE" id="PS50863">
    <property type="entry name" value="B3"/>
    <property type="match status" value="1"/>
</dbReference>
<evidence type="ECO:0000313" key="8">
    <source>
        <dbReference type="EnsemblPlants" id="Pp3c22_20610V3.1"/>
    </source>
</evidence>
<keyword evidence="3" id="KW-0804">Transcription</keyword>
<feature type="domain" description="TF-B3" evidence="6">
    <location>
        <begin position="126"/>
        <end position="201"/>
    </location>
</feature>
<reference evidence="7 9" key="1">
    <citation type="journal article" date="2008" name="Science">
        <title>The Physcomitrella genome reveals evolutionary insights into the conquest of land by plants.</title>
        <authorList>
            <person name="Rensing S."/>
            <person name="Lang D."/>
            <person name="Zimmer A."/>
            <person name="Terry A."/>
            <person name="Salamov A."/>
            <person name="Shapiro H."/>
            <person name="Nishiyama T."/>
            <person name="Perroud P.-F."/>
            <person name="Lindquist E."/>
            <person name="Kamisugi Y."/>
            <person name="Tanahashi T."/>
            <person name="Sakakibara K."/>
            <person name="Fujita T."/>
            <person name="Oishi K."/>
            <person name="Shin-I T."/>
            <person name="Kuroki Y."/>
            <person name="Toyoda A."/>
            <person name="Suzuki Y."/>
            <person name="Hashimoto A."/>
            <person name="Yamaguchi K."/>
            <person name="Sugano A."/>
            <person name="Kohara Y."/>
            <person name="Fujiyama A."/>
            <person name="Anterola A."/>
            <person name="Aoki S."/>
            <person name="Ashton N."/>
            <person name="Barbazuk W.B."/>
            <person name="Barker E."/>
            <person name="Bennetzen J."/>
            <person name="Bezanilla M."/>
            <person name="Blankenship R."/>
            <person name="Cho S.H."/>
            <person name="Dutcher S."/>
            <person name="Estelle M."/>
            <person name="Fawcett J.A."/>
            <person name="Gundlach H."/>
            <person name="Hanada K."/>
            <person name="Heyl A."/>
            <person name="Hicks K.A."/>
            <person name="Hugh J."/>
            <person name="Lohr M."/>
            <person name="Mayer K."/>
            <person name="Melkozernov A."/>
            <person name="Murata T."/>
            <person name="Nelson D."/>
            <person name="Pils B."/>
            <person name="Prigge M."/>
            <person name="Reiss B."/>
            <person name="Renner T."/>
            <person name="Rombauts S."/>
            <person name="Rushton P."/>
            <person name="Sanderfoot A."/>
            <person name="Schween G."/>
            <person name="Shiu S.-H."/>
            <person name="Stueber K."/>
            <person name="Theodoulou F.L."/>
            <person name="Tu H."/>
            <person name="Van de Peer Y."/>
            <person name="Verrier P.J."/>
            <person name="Waters E."/>
            <person name="Wood A."/>
            <person name="Yang L."/>
            <person name="Cove D."/>
            <person name="Cuming A."/>
            <person name="Hasebe M."/>
            <person name="Lucas S."/>
            <person name="Mishler D.B."/>
            <person name="Reski R."/>
            <person name="Grigoriev I."/>
            <person name="Quatrano R.S."/>
            <person name="Boore J.L."/>
        </authorList>
    </citation>
    <scope>NUCLEOTIDE SEQUENCE [LARGE SCALE GENOMIC DNA]</scope>
    <source>
        <strain evidence="8 9">cv. Gransden 2004</strain>
    </source>
</reference>
<keyword evidence="2" id="KW-0238">DNA-binding</keyword>
<dbReference type="InterPro" id="IPR044837">
    <property type="entry name" value="REM16-like"/>
</dbReference>
<reference evidence="8" key="3">
    <citation type="submission" date="2020-12" db="UniProtKB">
        <authorList>
            <consortium name="EnsemblPlants"/>
        </authorList>
    </citation>
    <scope>IDENTIFICATION</scope>
</reference>
<dbReference type="GO" id="GO:0003677">
    <property type="term" value="F:DNA binding"/>
    <property type="evidence" value="ECO:0007669"/>
    <property type="project" value="UniProtKB-KW"/>
</dbReference>
<dbReference type="InterPro" id="IPR015300">
    <property type="entry name" value="DNA-bd_pseudobarrel_sf"/>
</dbReference>
<dbReference type="PaxDb" id="3218-PP1S225_95V6.1"/>
<dbReference type="SMART" id="SM01019">
    <property type="entry name" value="B3"/>
    <property type="match status" value="2"/>
</dbReference>
<evidence type="ECO:0000259" key="6">
    <source>
        <dbReference type="PROSITE" id="PS50863"/>
    </source>
</evidence>
<dbReference type="PANTHER" id="PTHR31391">
    <property type="entry name" value="B3 DOMAIN-CONTAINING PROTEIN OS11G0197600-RELATED"/>
    <property type="match status" value="1"/>
</dbReference>
<keyword evidence="1" id="KW-0805">Transcription regulation</keyword>
<evidence type="ECO:0000256" key="2">
    <source>
        <dbReference type="ARBA" id="ARBA00023125"/>
    </source>
</evidence>
<dbReference type="InterPro" id="IPR003340">
    <property type="entry name" value="B3_DNA-bd"/>
</dbReference>
<dbReference type="Gramene" id="Pp3c22_20610V3.1">
    <property type="protein sequence ID" value="Pp3c22_20610V3.1"/>
    <property type="gene ID" value="Pp3c22_20610"/>
</dbReference>
<evidence type="ECO:0000256" key="1">
    <source>
        <dbReference type="ARBA" id="ARBA00023015"/>
    </source>
</evidence>
<reference evidence="7 9" key="2">
    <citation type="journal article" date="2018" name="Plant J.">
        <title>The Physcomitrella patens chromosome-scale assembly reveals moss genome structure and evolution.</title>
        <authorList>
            <person name="Lang D."/>
            <person name="Ullrich K.K."/>
            <person name="Murat F."/>
            <person name="Fuchs J."/>
            <person name="Jenkins J."/>
            <person name="Haas F.B."/>
            <person name="Piednoel M."/>
            <person name="Gundlach H."/>
            <person name="Van Bel M."/>
            <person name="Meyberg R."/>
            <person name="Vives C."/>
            <person name="Morata J."/>
            <person name="Symeonidi A."/>
            <person name="Hiss M."/>
            <person name="Muchero W."/>
            <person name="Kamisugi Y."/>
            <person name="Saleh O."/>
            <person name="Blanc G."/>
            <person name="Decker E.L."/>
            <person name="van Gessel N."/>
            <person name="Grimwood J."/>
            <person name="Hayes R.D."/>
            <person name="Graham S.W."/>
            <person name="Gunter L.E."/>
            <person name="McDaniel S.F."/>
            <person name="Hoernstein S.N.W."/>
            <person name="Larsson A."/>
            <person name="Li F.W."/>
            <person name="Perroud P.F."/>
            <person name="Phillips J."/>
            <person name="Ranjan P."/>
            <person name="Rokshar D.S."/>
            <person name="Rothfels C.J."/>
            <person name="Schneider L."/>
            <person name="Shu S."/>
            <person name="Stevenson D.W."/>
            <person name="Thummler F."/>
            <person name="Tillich M."/>
            <person name="Villarreal Aguilar J.C."/>
            <person name="Widiez T."/>
            <person name="Wong G.K."/>
            <person name="Wymore A."/>
            <person name="Zhang Y."/>
            <person name="Zimmer A.D."/>
            <person name="Quatrano R.S."/>
            <person name="Mayer K.F.X."/>
            <person name="Goodstein D."/>
            <person name="Casacuberta J.M."/>
            <person name="Vandepoele K."/>
            <person name="Reski R."/>
            <person name="Cuming A.C."/>
            <person name="Tuskan G.A."/>
            <person name="Maumus F."/>
            <person name="Salse J."/>
            <person name="Schmutz J."/>
            <person name="Rensing S.A."/>
        </authorList>
    </citation>
    <scope>NUCLEOTIDE SEQUENCE [LARGE SCALE GENOMIC DNA]</scope>
    <source>
        <strain evidence="8 9">cv. Gransden 2004</strain>
    </source>
</reference>
<keyword evidence="4" id="KW-0539">Nucleus</keyword>
<organism evidence="7">
    <name type="scientific">Physcomitrium patens</name>
    <name type="common">Spreading-leaved earth moss</name>
    <name type="synonym">Physcomitrella patens</name>
    <dbReference type="NCBI Taxonomy" id="3218"/>
    <lineage>
        <taxon>Eukaryota</taxon>
        <taxon>Viridiplantae</taxon>
        <taxon>Streptophyta</taxon>
        <taxon>Embryophyta</taxon>
        <taxon>Bryophyta</taxon>
        <taxon>Bryophytina</taxon>
        <taxon>Bryopsida</taxon>
        <taxon>Funariidae</taxon>
        <taxon>Funariales</taxon>
        <taxon>Funariaceae</taxon>
        <taxon>Physcomitrium</taxon>
    </lineage>
</organism>
<dbReference type="EnsemblPlants" id="Pp3c22_20610V3.1">
    <property type="protein sequence ID" value="Pp3c22_20610V3.1"/>
    <property type="gene ID" value="Pp3c22_20610"/>
</dbReference>
<protein>
    <recommendedName>
        <fullName evidence="6">TF-B3 domain-containing protein</fullName>
    </recommendedName>
</protein>
<dbReference type="Gene3D" id="2.40.330.10">
    <property type="entry name" value="DNA-binding pseudobarrel domain"/>
    <property type="match status" value="2"/>
</dbReference>
<sequence>MISDKYVYNTSKLNSLLHWSFSSRVFRGMICHEDARHASPHITRPVHSWVILSWVSLPRTYIANRVSAECLSSVHVMSDTRCSAGGCTEDLGDFHEKKFDRERCLHFTKSLQKWSLHHSPQSAVCIPTKFVEEHPDMLRKGNFIILEGPSKNQWNARASNRPILYAGWLAFAHDHCLREKDQLCFYLIKPLYFVVEVLNSYGNVRESALMATITGKYALAPVLITPRTPRQECRKRKNLEICGPPTQISQDVPGHRMTFETIAERCKVTARRGCYNGYAPGAIKRFSNNTKQWECHEEKDGRQVVTILDSSDEEKDERYRQFSFGSAQMQRYKPSKIQRLIKYPKDKGASVLHKSKPPTQHVDEVNGGKFVRNAMPVEEIVAGKRQTPKSIMIDKPGHESERKNLNFSGDSLTCQAPGSRVQDVMMRKLEEKIYIGALGHSNDAEHKNTLKTTWVACERELVKIDDGMSKYHSIAPIKTTCIHSSKIGSAVNMQKSMTFVWEPMGYVSAHGKNRNTKGAAFYGIRRLPTHTRNFDSDIKMDPGFSHGATENTRGDKRELQKEMQITNRLAPRLQSEDMPTEMDSETVTHVTESPSQLQLESRDKTDSIKMLSSQEFKQFTNIVNAVSCRMIFSTFREKDSTNLNQASLPRFCATGLPTLKTTSVIETNSTTLCALKSRRGLVAKIDRERTLRAAEAWTMKLRIPHFVVVMKGYHSCTDFNMDIPAEFAKSKLPATEAKMTLMCDEVPTTCKTIWEGTKPMNPKISATGWMDFSRSHFLEEGDVCMFELFNNITVRIGVHIFRVVELRRSQRGVDWTQHYKVVEANLPHHPSN</sequence>